<evidence type="ECO:0000313" key="9">
    <source>
        <dbReference type="EMBL" id="OMH40040.1"/>
    </source>
</evidence>
<dbReference type="InterPro" id="IPR018101">
    <property type="entry name" value="Transl_elong_Ts_CS"/>
</dbReference>
<dbReference type="NCBIfam" id="TIGR00116">
    <property type="entry name" value="tsf"/>
    <property type="match status" value="2"/>
</dbReference>
<keyword evidence="3 5" id="KW-0251">Elongation factor</keyword>
<dbReference type="PROSITE" id="PS01126">
    <property type="entry name" value="EF_TS_1"/>
    <property type="match status" value="1"/>
</dbReference>
<sequence length="198" mass="22036">MAKITTQMIKELREKTGAGIVDCKKALQEAEGNMEKAIEILRKKGAAKAAKKADRATAEGIIVSYIHAGGKVGTLVEINCETDFVARTEDFKALGHEIAMQVAAMNPKYVSREEVPAEVIEKEKEILKEQALAEGKPEHIVEKIVEGRLNKFYSENCLLDQPWIKDDSKTIGDLVKEYITKLGENIKVKRFCRFGVGE</sequence>
<evidence type="ECO:0000256" key="6">
    <source>
        <dbReference type="RuleBase" id="RU000642"/>
    </source>
</evidence>
<dbReference type="SUPFAM" id="SSF54713">
    <property type="entry name" value="Elongation factor Ts (EF-Ts), dimerisation domain"/>
    <property type="match status" value="1"/>
</dbReference>
<comment type="similarity">
    <text evidence="1 5 6">Belongs to the EF-Ts family.</text>
</comment>
<dbReference type="FunFam" id="1.10.8.10:FF:000001">
    <property type="entry name" value="Elongation factor Ts"/>
    <property type="match status" value="1"/>
</dbReference>
<dbReference type="CDD" id="cd14275">
    <property type="entry name" value="UBA_EF-Ts"/>
    <property type="match status" value="1"/>
</dbReference>
<dbReference type="SUPFAM" id="SSF46934">
    <property type="entry name" value="UBA-like"/>
    <property type="match status" value="1"/>
</dbReference>
<evidence type="ECO:0000256" key="1">
    <source>
        <dbReference type="ARBA" id="ARBA00005532"/>
    </source>
</evidence>
<evidence type="ECO:0000256" key="4">
    <source>
        <dbReference type="ARBA" id="ARBA00022917"/>
    </source>
</evidence>
<dbReference type="RefSeq" id="WP_076713438.1">
    <property type="nucleotide sequence ID" value="NZ_MOEN01000031.1"/>
</dbReference>
<evidence type="ECO:0000259" key="8">
    <source>
        <dbReference type="Pfam" id="PF00889"/>
    </source>
</evidence>
<comment type="subcellular location">
    <subcellularLocation>
        <location evidence="5 7">Cytoplasm</location>
    </subcellularLocation>
</comment>
<dbReference type="InterPro" id="IPR014039">
    <property type="entry name" value="Transl_elong_EFTs/EF1B_dimer"/>
</dbReference>
<dbReference type="STRING" id="1914305.BLW93_07300"/>
<dbReference type="Gene3D" id="1.10.8.10">
    <property type="entry name" value="DNA helicase RuvA subunit, C-terminal domain"/>
    <property type="match status" value="1"/>
</dbReference>
<dbReference type="GO" id="GO:0003746">
    <property type="term" value="F:translation elongation factor activity"/>
    <property type="evidence" value="ECO:0007669"/>
    <property type="project" value="UniProtKB-UniRule"/>
</dbReference>
<dbReference type="AlphaFoldDB" id="A0A1R1MK08"/>
<dbReference type="FunFam" id="1.10.286.20:FF:000001">
    <property type="entry name" value="Elongation factor Ts"/>
    <property type="match status" value="1"/>
</dbReference>
<feature type="region of interest" description="Involved in Mg(2+) ion dislocation from EF-Tu" evidence="5">
    <location>
        <begin position="82"/>
        <end position="85"/>
    </location>
</feature>
<dbReference type="EMBL" id="MOEN01000031">
    <property type="protein sequence ID" value="OMH40040.1"/>
    <property type="molecule type" value="Genomic_DNA"/>
</dbReference>
<dbReference type="OrthoDB" id="9808348at2"/>
<dbReference type="HAMAP" id="MF_00050">
    <property type="entry name" value="EF_Ts"/>
    <property type="match status" value="1"/>
</dbReference>
<dbReference type="InterPro" id="IPR001816">
    <property type="entry name" value="Transl_elong_EFTs/EF1B"/>
</dbReference>
<gene>
    <name evidence="5 9" type="primary">tsf</name>
    <name evidence="9" type="ORF">BLW93_07300</name>
</gene>
<keyword evidence="5" id="KW-0963">Cytoplasm</keyword>
<dbReference type="Gene3D" id="1.10.286.20">
    <property type="match status" value="1"/>
</dbReference>
<dbReference type="PANTHER" id="PTHR11741">
    <property type="entry name" value="ELONGATION FACTOR TS"/>
    <property type="match status" value="1"/>
</dbReference>
<reference evidence="9 10" key="1">
    <citation type="submission" date="2016-10" db="EMBL/GenBank/DDBJ databases">
        <title>Genome sequence of a sulfur-reducing bacterium Desulfurobacterium indicum K6013.</title>
        <authorList>
            <person name="Cao J."/>
            <person name="Shao Z."/>
            <person name="Alain K."/>
            <person name="Jebbar M."/>
        </authorList>
    </citation>
    <scope>NUCLEOTIDE SEQUENCE [LARGE SCALE GENOMIC DNA]</scope>
    <source>
        <strain evidence="9 10">K6013</strain>
    </source>
</reference>
<dbReference type="PROSITE" id="PS01127">
    <property type="entry name" value="EF_TS_2"/>
    <property type="match status" value="1"/>
</dbReference>
<dbReference type="InterPro" id="IPR036402">
    <property type="entry name" value="EF-Ts_dimer_sf"/>
</dbReference>
<dbReference type="InterPro" id="IPR009060">
    <property type="entry name" value="UBA-like_sf"/>
</dbReference>
<evidence type="ECO:0000256" key="7">
    <source>
        <dbReference type="RuleBase" id="RU000643"/>
    </source>
</evidence>
<dbReference type="Pfam" id="PF00889">
    <property type="entry name" value="EF_TS"/>
    <property type="match status" value="1"/>
</dbReference>
<comment type="function">
    <text evidence="5 6">Associates with the EF-Tu.GDP complex and induces the exchange of GDP to GTP. It remains bound to the aminoacyl-tRNA.EF-Tu.GTP complex up to the GTP hydrolysis stage on the ribosome.</text>
</comment>
<protein>
    <recommendedName>
        <fullName evidence="2 5">Elongation factor Ts</fullName>
        <shortName evidence="5">EF-Ts</shortName>
    </recommendedName>
</protein>
<evidence type="ECO:0000256" key="3">
    <source>
        <dbReference type="ARBA" id="ARBA00022768"/>
    </source>
</evidence>
<evidence type="ECO:0000313" key="10">
    <source>
        <dbReference type="Proteomes" id="UP000187408"/>
    </source>
</evidence>
<dbReference type="Gene3D" id="3.30.479.20">
    <property type="entry name" value="Elongation factor Ts, dimerisation domain"/>
    <property type="match status" value="1"/>
</dbReference>
<proteinExistence type="inferred from homology"/>
<dbReference type="PANTHER" id="PTHR11741:SF0">
    <property type="entry name" value="ELONGATION FACTOR TS, MITOCHONDRIAL"/>
    <property type="match status" value="1"/>
</dbReference>
<evidence type="ECO:0000256" key="2">
    <source>
        <dbReference type="ARBA" id="ARBA00016956"/>
    </source>
</evidence>
<dbReference type="Proteomes" id="UP000187408">
    <property type="component" value="Unassembled WGS sequence"/>
</dbReference>
<keyword evidence="4 5" id="KW-0648">Protein biosynthesis</keyword>
<keyword evidence="10" id="KW-1185">Reference proteome</keyword>
<dbReference type="GO" id="GO:0005737">
    <property type="term" value="C:cytoplasm"/>
    <property type="evidence" value="ECO:0007669"/>
    <property type="project" value="UniProtKB-SubCell"/>
</dbReference>
<accession>A0A1R1MK08</accession>
<evidence type="ECO:0000256" key="5">
    <source>
        <dbReference type="HAMAP-Rule" id="MF_00050"/>
    </source>
</evidence>
<comment type="caution">
    <text evidence="9">The sequence shown here is derived from an EMBL/GenBank/DDBJ whole genome shotgun (WGS) entry which is preliminary data.</text>
</comment>
<name>A0A1R1MK08_9BACT</name>
<feature type="domain" description="Translation elongation factor EFTs/EF1B dimerisation" evidence="8">
    <location>
        <begin position="39"/>
        <end position="198"/>
    </location>
</feature>
<organism evidence="9 10">
    <name type="scientific">Desulfurobacterium indicum</name>
    <dbReference type="NCBI Taxonomy" id="1914305"/>
    <lineage>
        <taxon>Bacteria</taxon>
        <taxon>Pseudomonadati</taxon>
        <taxon>Aquificota</taxon>
        <taxon>Aquificia</taxon>
        <taxon>Desulfurobacteriales</taxon>
        <taxon>Desulfurobacteriaceae</taxon>
        <taxon>Desulfurobacterium</taxon>
    </lineage>
</organism>